<feature type="region of interest" description="Disordered" evidence="1">
    <location>
        <begin position="1"/>
        <end position="35"/>
    </location>
</feature>
<feature type="region of interest" description="Disordered" evidence="1">
    <location>
        <begin position="93"/>
        <end position="115"/>
    </location>
</feature>
<dbReference type="AlphaFoldDB" id="A0A9P6AVV5"/>
<keyword evidence="3" id="KW-1185">Reference proteome</keyword>
<dbReference type="EMBL" id="MU128980">
    <property type="protein sequence ID" value="KAF9512891.1"/>
    <property type="molecule type" value="Genomic_DNA"/>
</dbReference>
<proteinExistence type="predicted"/>
<sequence>MPKQHQRPSTGKSLPQEIAPAVPDAADEPEGTQTHLPLNANTLDTLLKGAHLLLEKTGLASSLSPEHVNLIWLLHAAAFKNIPEYPSKPLFSVRTPQSPARRNHPSRLNIQVWPPIPPDERVMGQTVVDKVNHSLQEAHAPTNVAIMSVLYSIAGNPIAIARPSCTANDLPPYATLIAKTGFLRFEKAQGCPDSQYLRVKLDHLPLTRDDGSQISPTEVEHKIAANFTEFPSFVRPLPARWLVSENRILRPLSTSIVLTFAHQPDAQRFFNAHTIFILGFPCMTSRYEERAPKRGSKTTLAQPNDNLPPCRPLAGCEIEVDDNTRDSSPSLRSERKRKLSGNEEVGRQRPPLGT</sequence>
<evidence type="ECO:0000256" key="1">
    <source>
        <dbReference type="SAM" id="MobiDB-lite"/>
    </source>
</evidence>
<feature type="region of interest" description="Disordered" evidence="1">
    <location>
        <begin position="291"/>
        <end position="354"/>
    </location>
</feature>
<name>A0A9P6AVV5_9AGAM</name>
<reference evidence="2" key="1">
    <citation type="journal article" date="2020" name="Nat. Commun.">
        <title>Large-scale genome sequencing of mycorrhizal fungi provides insights into the early evolution of symbiotic traits.</title>
        <authorList>
            <person name="Miyauchi S."/>
            <person name="Kiss E."/>
            <person name="Kuo A."/>
            <person name="Drula E."/>
            <person name="Kohler A."/>
            <person name="Sanchez-Garcia M."/>
            <person name="Morin E."/>
            <person name="Andreopoulos B."/>
            <person name="Barry K.W."/>
            <person name="Bonito G."/>
            <person name="Buee M."/>
            <person name="Carver A."/>
            <person name="Chen C."/>
            <person name="Cichocki N."/>
            <person name="Clum A."/>
            <person name="Culley D."/>
            <person name="Crous P.W."/>
            <person name="Fauchery L."/>
            <person name="Girlanda M."/>
            <person name="Hayes R.D."/>
            <person name="Keri Z."/>
            <person name="LaButti K."/>
            <person name="Lipzen A."/>
            <person name="Lombard V."/>
            <person name="Magnuson J."/>
            <person name="Maillard F."/>
            <person name="Murat C."/>
            <person name="Nolan M."/>
            <person name="Ohm R.A."/>
            <person name="Pangilinan J."/>
            <person name="Pereira M.F."/>
            <person name="Perotto S."/>
            <person name="Peter M."/>
            <person name="Pfister S."/>
            <person name="Riley R."/>
            <person name="Sitrit Y."/>
            <person name="Stielow J.B."/>
            <person name="Szollosi G."/>
            <person name="Zifcakova L."/>
            <person name="Stursova M."/>
            <person name="Spatafora J.W."/>
            <person name="Tedersoo L."/>
            <person name="Vaario L.M."/>
            <person name="Yamada A."/>
            <person name="Yan M."/>
            <person name="Wang P."/>
            <person name="Xu J."/>
            <person name="Bruns T."/>
            <person name="Baldrian P."/>
            <person name="Vilgalys R."/>
            <person name="Dunand C."/>
            <person name="Henrissat B."/>
            <person name="Grigoriev I.V."/>
            <person name="Hibbett D."/>
            <person name="Nagy L.G."/>
            <person name="Martin F.M."/>
        </authorList>
    </citation>
    <scope>NUCLEOTIDE SEQUENCE</scope>
    <source>
        <strain evidence="2">UP504</strain>
    </source>
</reference>
<organism evidence="2 3">
    <name type="scientific">Hydnum rufescens UP504</name>
    <dbReference type="NCBI Taxonomy" id="1448309"/>
    <lineage>
        <taxon>Eukaryota</taxon>
        <taxon>Fungi</taxon>
        <taxon>Dikarya</taxon>
        <taxon>Basidiomycota</taxon>
        <taxon>Agaricomycotina</taxon>
        <taxon>Agaricomycetes</taxon>
        <taxon>Cantharellales</taxon>
        <taxon>Hydnaceae</taxon>
        <taxon>Hydnum</taxon>
    </lineage>
</organism>
<protein>
    <submittedName>
        <fullName evidence="2">Uncharacterized protein</fullName>
    </submittedName>
</protein>
<gene>
    <name evidence="2" type="ORF">BS47DRAFT_1344836</name>
</gene>
<evidence type="ECO:0000313" key="2">
    <source>
        <dbReference type="EMBL" id="KAF9512891.1"/>
    </source>
</evidence>
<comment type="caution">
    <text evidence="2">The sequence shown here is derived from an EMBL/GenBank/DDBJ whole genome shotgun (WGS) entry which is preliminary data.</text>
</comment>
<evidence type="ECO:0000313" key="3">
    <source>
        <dbReference type="Proteomes" id="UP000886523"/>
    </source>
</evidence>
<accession>A0A9P6AVV5</accession>
<dbReference type="Proteomes" id="UP000886523">
    <property type="component" value="Unassembled WGS sequence"/>
</dbReference>